<dbReference type="InterPro" id="IPR050513">
    <property type="entry name" value="RavA_ATPases"/>
</dbReference>
<keyword evidence="3" id="KW-1185">Reference proteome</keyword>
<dbReference type="AlphaFoldDB" id="A0A1C7H474"/>
<gene>
    <name evidence="2" type="ORF">A4V03_12955</name>
</gene>
<dbReference type="InterPro" id="IPR027417">
    <property type="entry name" value="P-loop_NTPase"/>
</dbReference>
<dbReference type="Gene3D" id="3.40.50.300">
    <property type="entry name" value="P-loop containing nucleotide triphosphate hydrolases"/>
    <property type="match status" value="1"/>
</dbReference>
<feature type="domain" description="MoxR" evidence="1">
    <location>
        <begin position="45"/>
        <end position="115"/>
    </location>
</feature>
<proteinExistence type="predicted"/>
<protein>
    <recommendedName>
        <fullName evidence="1">MoxR domain-containing protein</fullName>
    </recommendedName>
</protein>
<dbReference type="EMBL" id="CP015401">
    <property type="protein sequence ID" value="ANU58367.1"/>
    <property type="molecule type" value="Genomic_DNA"/>
</dbReference>
<dbReference type="PANTHER" id="PTHR32204:SF0">
    <property type="entry name" value="ATPASE RAVA"/>
    <property type="match status" value="1"/>
</dbReference>
<evidence type="ECO:0000259" key="1">
    <source>
        <dbReference type="Pfam" id="PF20030"/>
    </source>
</evidence>
<organism evidence="2 3">
    <name type="scientific">Bacteroides caecimuris</name>
    <dbReference type="NCBI Taxonomy" id="1796613"/>
    <lineage>
        <taxon>Bacteria</taxon>
        <taxon>Pseudomonadati</taxon>
        <taxon>Bacteroidota</taxon>
        <taxon>Bacteroidia</taxon>
        <taxon>Bacteroidales</taxon>
        <taxon>Bacteroidaceae</taxon>
        <taxon>Bacteroides</taxon>
    </lineage>
</organism>
<accession>A0A1C7H474</accession>
<sequence length="124" mass="14246">MSDGDYLQEKTIHAKCTTLLNNYPMRKVKEKSLFTEPLAIKEYIAKLIELISEGLFEKQHIMSVALLSAIAGESIFLPDPPRTAKSMVARRLKLVFKGAKSFEYLMSRFSTPDEMVHIYFKIKE</sequence>
<evidence type="ECO:0000313" key="3">
    <source>
        <dbReference type="Proteomes" id="UP000092631"/>
    </source>
</evidence>
<name>A0A1C7H474_9BACE</name>
<reference evidence="3" key="1">
    <citation type="submission" date="2016-04" db="EMBL/GenBank/DDBJ databases">
        <title>Complete Genome Sequences of Twelve Strains of a Stable Defined Moderately Diverse Mouse Microbiota 2 (sDMDMm2).</title>
        <authorList>
            <person name="Uchimura Y."/>
            <person name="Wyss M."/>
            <person name="Brugiroux S."/>
            <person name="Limenitakis J.P."/>
            <person name="Stecher B."/>
            <person name="McCoy K.D."/>
            <person name="Macpherson A.J."/>
        </authorList>
    </citation>
    <scope>NUCLEOTIDE SEQUENCE [LARGE SCALE GENOMIC DNA]</scope>
    <source>
        <strain evidence="3">I48</strain>
    </source>
</reference>
<dbReference type="KEGG" id="bcae:A4V03_12955"/>
<dbReference type="InterPro" id="IPR045427">
    <property type="entry name" value="MoxR"/>
</dbReference>
<dbReference type="Pfam" id="PF20030">
    <property type="entry name" value="bpMoxR"/>
    <property type="match status" value="1"/>
</dbReference>
<dbReference type="Proteomes" id="UP000092631">
    <property type="component" value="Chromosome"/>
</dbReference>
<dbReference type="PANTHER" id="PTHR32204">
    <property type="entry name" value="ATPASE RAVA"/>
    <property type="match status" value="1"/>
</dbReference>
<evidence type="ECO:0000313" key="2">
    <source>
        <dbReference type="EMBL" id="ANU58367.1"/>
    </source>
</evidence>